<proteinExistence type="predicted"/>
<dbReference type="PANTHER" id="PTHR10605:SF56">
    <property type="entry name" value="BIFUNCTIONAL HEPARAN SULFATE N-DEACETYLASE_N-SULFOTRANSFERASE"/>
    <property type="match status" value="1"/>
</dbReference>
<dbReference type="Pfam" id="PF00685">
    <property type="entry name" value="Sulfotransfer_1"/>
    <property type="match status" value="1"/>
</dbReference>
<accession>A0A936NE88</accession>
<gene>
    <name evidence="5" type="ORF">IPN02_10610</name>
</gene>
<protein>
    <submittedName>
        <fullName evidence="5">Sulfotransferase</fullName>
    </submittedName>
</protein>
<name>A0A936NE88_9ACTN</name>
<sequence>MTDQPAITRSLRERLRGHRFGDRLADGAKAALRGYGVATASRRPPPELLIIGAKRGGTTSLWHYLSQHPGLLAQFPTPNSKGTYFLSDEWHRGERWWRSHFAHERTRARVGARLGFHPVAGESSPYDLYHPLAPQRAAAVAPDALVVAVLRNPVDRAFSHWKERRRHTETLNFAAAIEAEAERTAGEEARILADPTYASFPHRHQSYVDQGRYAPMLRRWFDAFGRDRMLVVTAETFYADPQATVDQITDRLGLPRHVVADVTPRNEAPSDPMDGDLRTKLTVELAGDIAAVEELLGITTGWGASGSPGGSEAGPGAETAPR</sequence>
<dbReference type="InterPro" id="IPR027417">
    <property type="entry name" value="P-loop_NTPase"/>
</dbReference>
<dbReference type="InterPro" id="IPR037359">
    <property type="entry name" value="NST/OST"/>
</dbReference>
<evidence type="ECO:0000256" key="1">
    <source>
        <dbReference type="ARBA" id="ARBA00022679"/>
    </source>
</evidence>
<feature type="domain" description="Sulfotransferase" evidence="4">
    <location>
        <begin position="46"/>
        <end position="255"/>
    </location>
</feature>
<feature type="region of interest" description="Disordered" evidence="3">
    <location>
        <begin position="300"/>
        <end position="322"/>
    </location>
</feature>
<evidence type="ECO:0000256" key="2">
    <source>
        <dbReference type="ARBA" id="ARBA00023180"/>
    </source>
</evidence>
<dbReference type="GO" id="GO:0008146">
    <property type="term" value="F:sulfotransferase activity"/>
    <property type="evidence" value="ECO:0007669"/>
    <property type="project" value="InterPro"/>
</dbReference>
<dbReference type="Gene3D" id="3.40.50.300">
    <property type="entry name" value="P-loop containing nucleotide triphosphate hydrolases"/>
    <property type="match status" value="1"/>
</dbReference>
<dbReference type="EMBL" id="JADJZA010000007">
    <property type="protein sequence ID" value="MBK9297259.1"/>
    <property type="molecule type" value="Genomic_DNA"/>
</dbReference>
<reference evidence="5 6" key="1">
    <citation type="submission" date="2020-10" db="EMBL/GenBank/DDBJ databases">
        <title>Connecting structure to function with the recovery of over 1000 high-quality activated sludge metagenome-assembled genomes encoding full-length rRNA genes using long-read sequencing.</title>
        <authorList>
            <person name="Singleton C.M."/>
            <person name="Petriglieri F."/>
            <person name="Kristensen J.M."/>
            <person name="Kirkegaard R.H."/>
            <person name="Michaelsen T.Y."/>
            <person name="Andersen M.H."/>
            <person name="Karst S.M."/>
            <person name="Dueholm M.S."/>
            <person name="Nielsen P.H."/>
            <person name="Albertsen M."/>
        </authorList>
    </citation>
    <scope>NUCLEOTIDE SEQUENCE [LARGE SCALE GENOMIC DNA]</scope>
    <source>
        <strain evidence="5">Lyne_18-Q3-R50-59_MAXAC.006</strain>
    </source>
</reference>
<organism evidence="5 6">
    <name type="scientific">Candidatus Neomicrothrix subdominans</name>
    <dbReference type="NCBI Taxonomy" id="2954438"/>
    <lineage>
        <taxon>Bacteria</taxon>
        <taxon>Bacillati</taxon>
        <taxon>Actinomycetota</taxon>
        <taxon>Acidimicrobiia</taxon>
        <taxon>Acidimicrobiales</taxon>
        <taxon>Microthrixaceae</taxon>
        <taxon>Candidatus Neomicrothrix</taxon>
    </lineage>
</organism>
<feature type="compositionally biased region" description="Gly residues" evidence="3">
    <location>
        <begin position="303"/>
        <end position="313"/>
    </location>
</feature>
<dbReference type="PANTHER" id="PTHR10605">
    <property type="entry name" value="HEPARAN SULFATE SULFOTRANSFERASE"/>
    <property type="match status" value="1"/>
</dbReference>
<dbReference type="SUPFAM" id="SSF52540">
    <property type="entry name" value="P-loop containing nucleoside triphosphate hydrolases"/>
    <property type="match status" value="1"/>
</dbReference>
<comment type="caution">
    <text evidence="5">The sequence shown here is derived from an EMBL/GenBank/DDBJ whole genome shotgun (WGS) entry which is preliminary data.</text>
</comment>
<evidence type="ECO:0000259" key="4">
    <source>
        <dbReference type="Pfam" id="PF00685"/>
    </source>
</evidence>
<dbReference type="AlphaFoldDB" id="A0A936NE88"/>
<keyword evidence="2" id="KW-0325">Glycoprotein</keyword>
<dbReference type="InterPro" id="IPR000863">
    <property type="entry name" value="Sulfotransferase_dom"/>
</dbReference>
<evidence type="ECO:0000313" key="6">
    <source>
        <dbReference type="Proteomes" id="UP000727993"/>
    </source>
</evidence>
<evidence type="ECO:0000256" key="3">
    <source>
        <dbReference type="SAM" id="MobiDB-lite"/>
    </source>
</evidence>
<dbReference type="Proteomes" id="UP000727993">
    <property type="component" value="Unassembled WGS sequence"/>
</dbReference>
<evidence type="ECO:0000313" key="5">
    <source>
        <dbReference type="EMBL" id="MBK9297259.1"/>
    </source>
</evidence>
<keyword evidence="1" id="KW-0808">Transferase</keyword>